<organism evidence="1 2">
    <name type="scientific">Marinococcus halophilus</name>
    <dbReference type="NCBI Taxonomy" id="1371"/>
    <lineage>
        <taxon>Bacteria</taxon>
        <taxon>Bacillati</taxon>
        <taxon>Bacillota</taxon>
        <taxon>Bacilli</taxon>
        <taxon>Bacillales</taxon>
        <taxon>Bacillaceae</taxon>
        <taxon>Marinococcus</taxon>
    </lineage>
</organism>
<dbReference type="Proteomes" id="UP000321051">
    <property type="component" value="Unassembled WGS sequence"/>
</dbReference>
<dbReference type="EMBL" id="BJUN01000001">
    <property type="protein sequence ID" value="GEK57136.1"/>
    <property type="molecule type" value="Genomic_DNA"/>
</dbReference>
<evidence type="ECO:0008006" key="3">
    <source>
        <dbReference type="Google" id="ProtNLM"/>
    </source>
</evidence>
<comment type="caution">
    <text evidence="1">The sequence shown here is derived from an EMBL/GenBank/DDBJ whole genome shotgun (WGS) entry which is preliminary data.</text>
</comment>
<dbReference type="RefSeq" id="WP_158219034.1">
    <property type="nucleotide sequence ID" value="NZ_BJUN01000001.1"/>
</dbReference>
<keyword evidence="2" id="KW-1185">Reference proteome</keyword>
<evidence type="ECO:0000313" key="1">
    <source>
        <dbReference type="EMBL" id="GEK57136.1"/>
    </source>
</evidence>
<accession>A0A510Y1F1</accession>
<dbReference type="InterPro" id="IPR036388">
    <property type="entry name" value="WH-like_DNA-bd_sf"/>
</dbReference>
<proteinExistence type="predicted"/>
<gene>
    <name evidence="1" type="ORF">MHA01_00410</name>
</gene>
<protein>
    <recommendedName>
        <fullName evidence="3">Helix-turn-helix domain-containing protein</fullName>
    </recommendedName>
</protein>
<sequence length="266" mass="30260">MFYKVDIESIKNGLIKEVGGVKHFAVLSIIASYANDKGEAFPSQDTIGELIGFTRKTVNGVIKDLRSTDVEGEPVLQILQEKTAKGRRNKYVLSQKLGLHFGKTGVTQTEGVVTEQGSGVVTERLQELERTTEQEPSNKSQEQESIVFDNAKDVVNYFRNKYFDKYEETYQPNWGRDAAMIKNKLLKTYTDEEIKTILDTVFSEYDQRWANDKFPRPTIGQLCSWLGNKALGVADSLQKQEENVEAESEKYNYDESHYDALLESLD</sequence>
<evidence type="ECO:0000313" key="2">
    <source>
        <dbReference type="Proteomes" id="UP000321051"/>
    </source>
</evidence>
<dbReference type="Gene3D" id="1.10.10.10">
    <property type="entry name" value="Winged helix-like DNA-binding domain superfamily/Winged helix DNA-binding domain"/>
    <property type="match status" value="1"/>
</dbReference>
<name>A0A510Y1F1_MARHA</name>
<dbReference type="AlphaFoldDB" id="A0A510Y1F1"/>
<dbReference type="Pfam" id="PF13730">
    <property type="entry name" value="HTH_36"/>
    <property type="match status" value="1"/>
</dbReference>
<reference evidence="1 2" key="1">
    <citation type="submission" date="2019-07" db="EMBL/GenBank/DDBJ databases">
        <title>Whole genome shotgun sequence of Marinococcus halophilus NBRC 102359.</title>
        <authorList>
            <person name="Hosoyama A."/>
            <person name="Uohara A."/>
            <person name="Ohji S."/>
            <person name="Ichikawa N."/>
        </authorList>
    </citation>
    <scope>NUCLEOTIDE SEQUENCE [LARGE SCALE GENOMIC DNA]</scope>
    <source>
        <strain evidence="1 2">NBRC 102359</strain>
    </source>
</reference>